<dbReference type="EMBL" id="BMZH01000011">
    <property type="protein sequence ID" value="GHB00902.1"/>
    <property type="molecule type" value="Genomic_DNA"/>
</dbReference>
<comment type="caution">
    <text evidence="2">The sequence shown here is derived from an EMBL/GenBank/DDBJ whole genome shotgun (WGS) entry which is preliminary data.</text>
</comment>
<feature type="region of interest" description="Disordered" evidence="1">
    <location>
        <begin position="1"/>
        <end position="22"/>
    </location>
</feature>
<reference evidence="2" key="1">
    <citation type="journal article" date="2014" name="Int. J. Syst. Evol. Microbiol.">
        <title>Complete genome sequence of Corynebacterium casei LMG S-19264T (=DSM 44701T), isolated from a smear-ripened cheese.</title>
        <authorList>
            <consortium name="US DOE Joint Genome Institute (JGI-PGF)"/>
            <person name="Walter F."/>
            <person name="Albersmeier A."/>
            <person name="Kalinowski J."/>
            <person name="Ruckert C."/>
        </authorList>
    </citation>
    <scope>NUCLEOTIDE SEQUENCE</scope>
    <source>
        <strain evidence="2">KCTC 32513</strain>
    </source>
</reference>
<evidence type="ECO:0000256" key="1">
    <source>
        <dbReference type="SAM" id="MobiDB-lite"/>
    </source>
</evidence>
<dbReference type="Proteomes" id="UP000634004">
    <property type="component" value="Unassembled WGS sequence"/>
</dbReference>
<reference evidence="2" key="2">
    <citation type="submission" date="2020-09" db="EMBL/GenBank/DDBJ databases">
        <authorList>
            <person name="Sun Q."/>
            <person name="Kim S."/>
        </authorList>
    </citation>
    <scope>NUCLEOTIDE SEQUENCE</scope>
    <source>
        <strain evidence="2">KCTC 32513</strain>
    </source>
</reference>
<dbReference type="AlphaFoldDB" id="A0A8J3CU02"/>
<sequence>MMNSINLGMMPPPQSQAGALPMSQDQLSGLTKVLEQYDPDNLSQSDAEDIVAQVKGLGIEPGKDLTNAMADSGFDAAQIGGQANVGKSGPPPPPPGGGQGGGPGGAGGPGGQSGTVNSEAITALPLLMEDYSGEGISDDDWNDILTAMDDSGYDMTQALLDVKL</sequence>
<evidence type="ECO:0000313" key="3">
    <source>
        <dbReference type="Proteomes" id="UP000634004"/>
    </source>
</evidence>
<gene>
    <name evidence="2" type="ORF">GCM10009069_24780</name>
</gene>
<feature type="region of interest" description="Disordered" evidence="1">
    <location>
        <begin position="66"/>
        <end position="121"/>
    </location>
</feature>
<dbReference type="RefSeq" id="WP_189498904.1">
    <property type="nucleotide sequence ID" value="NZ_BMZH01000011.1"/>
</dbReference>
<feature type="compositionally biased region" description="Gly residues" evidence="1">
    <location>
        <begin position="97"/>
        <end position="113"/>
    </location>
</feature>
<keyword evidence="3" id="KW-1185">Reference proteome</keyword>
<name>A0A8J3CU02_9PROT</name>
<evidence type="ECO:0000313" key="2">
    <source>
        <dbReference type="EMBL" id="GHB00902.1"/>
    </source>
</evidence>
<proteinExistence type="predicted"/>
<organism evidence="2 3">
    <name type="scientific">Algimonas arctica</name>
    <dbReference type="NCBI Taxonomy" id="1479486"/>
    <lineage>
        <taxon>Bacteria</taxon>
        <taxon>Pseudomonadati</taxon>
        <taxon>Pseudomonadota</taxon>
        <taxon>Alphaproteobacteria</taxon>
        <taxon>Maricaulales</taxon>
        <taxon>Robiginitomaculaceae</taxon>
        <taxon>Algimonas</taxon>
    </lineage>
</organism>
<protein>
    <submittedName>
        <fullName evidence="2">Uncharacterized protein</fullName>
    </submittedName>
</protein>
<accession>A0A8J3CU02</accession>